<dbReference type="Proteomes" id="UP000663868">
    <property type="component" value="Unassembled WGS sequence"/>
</dbReference>
<feature type="domain" description="ATPase AAA-type core" evidence="3">
    <location>
        <begin position="355"/>
        <end position="405"/>
    </location>
</feature>
<dbReference type="EMBL" id="CAJOBB010000506">
    <property type="protein sequence ID" value="CAF3694761.1"/>
    <property type="molecule type" value="Genomic_DNA"/>
</dbReference>
<dbReference type="InterPro" id="IPR003959">
    <property type="entry name" value="ATPase_AAA_core"/>
</dbReference>
<dbReference type="AlphaFoldDB" id="A0A818U9G8"/>
<keyword evidence="1" id="KW-0547">Nucleotide-binding</keyword>
<accession>A0A818U9G8</accession>
<dbReference type="InterPro" id="IPR050168">
    <property type="entry name" value="AAA_ATPase_domain"/>
</dbReference>
<dbReference type="GO" id="GO:0031593">
    <property type="term" value="F:polyubiquitin modification-dependent protein binding"/>
    <property type="evidence" value="ECO:0007669"/>
    <property type="project" value="TreeGrafter"/>
</dbReference>
<dbReference type="PANTHER" id="PTHR23077:SF171">
    <property type="entry name" value="NUCLEAR VALOSIN-CONTAINING PROTEIN-LIKE"/>
    <property type="match status" value="1"/>
</dbReference>
<dbReference type="GO" id="GO:0005634">
    <property type="term" value="C:nucleus"/>
    <property type="evidence" value="ECO:0007669"/>
    <property type="project" value="TreeGrafter"/>
</dbReference>
<dbReference type="GO" id="GO:0030970">
    <property type="term" value="P:retrograde protein transport, ER to cytosol"/>
    <property type="evidence" value="ECO:0007669"/>
    <property type="project" value="TreeGrafter"/>
</dbReference>
<dbReference type="SUPFAM" id="SSF54585">
    <property type="entry name" value="Cdc48 domain 2-like"/>
    <property type="match status" value="1"/>
</dbReference>
<evidence type="ECO:0000256" key="2">
    <source>
        <dbReference type="ARBA" id="ARBA00022840"/>
    </source>
</evidence>
<dbReference type="InterPro" id="IPR027417">
    <property type="entry name" value="P-loop_NTPase"/>
</dbReference>
<dbReference type="GO" id="GO:0016887">
    <property type="term" value="F:ATP hydrolysis activity"/>
    <property type="evidence" value="ECO:0007669"/>
    <property type="project" value="InterPro"/>
</dbReference>
<dbReference type="GO" id="GO:0005524">
    <property type="term" value="F:ATP binding"/>
    <property type="evidence" value="ECO:0007669"/>
    <property type="project" value="UniProtKB-KW"/>
</dbReference>
<dbReference type="Gene3D" id="3.40.50.300">
    <property type="entry name" value="P-loop containing nucleotide triphosphate hydrolases"/>
    <property type="match status" value="3"/>
</dbReference>
<dbReference type="PANTHER" id="PTHR23077">
    <property type="entry name" value="AAA-FAMILY ATPASE"/>
    <property type="match status" value="1"/>
</dbReference>
<keyword evidence="2" id="KW-0067">ATP-binding</keyword>
<dbReference type="GO" id="GO:0051228">
    <property type="term" value="P:mitotic spindle disassembly"/>
    <property type="evidence" value="ECO:0007669"/>
    <property type="project" value="TreeGrafter"/>
</dbReference>
<dbReference type="Gene3D" id="1.10.8.60">
    <property type="match status" value="3"/>
</dbReference>
<evidence type="ECO:0000259" key="3">
    <source>
        <dbReference type="Pfam" id="PF00004"/>
    </source>
</evidence>
<dbReference type="Pfam" id="PF00004">
    <property type="entry name" value="AAA"/>
    <property type="match status" value="2"/>
</dbReference>
<dbReference type="GO" id="GO:0005829">
    <property type="term" value="C:cytosol"/>
    <property type="evidence" value="ECO:0007669"/>
    <property type="project" value="TreeGrafter"/>
</dbReference>
<gene>
    <name evidence="4" type="ORF">KXQ929_LOCUS10611</name>
</gene>
<feature type="domain" description="ATPase AAA-type core" evidence="3">
    <location>
        <begin position="165"/>
        <end position="234"/>
    </location>
</feature>
<name>A0A818U9G8_9BILA</name>
<dbReference type="InterPro" id="IPR029067">
    <property type="entry name" value="CDC48_domain_2-like_sf"/>
</dbReference>
<dbReference type="GO" id="GO:0034098">
    <property type="term" value="C:VCP-NPL4-UFD1 AAA ATPase complex"/>
    <property type="evidence" value="ECO:0007669"/>
    <property type="project" value="TreeGrafter"/>
</dbReference>
<evidence type="ECO:0000313" key="5">
    <source>
        <dbReference type="Proteomes" id="UP000663868"/>
    </source>
</evidence>
<proteinExistence type="predicted"/>
<organism evidence="4 5">
    <name type="scientific">Adineta steineri</name>
    <dbReference type="NCBI Taxonomy" id="433720"/>
    <lineage>
        <taxon>Eukaryota</taxon>
        <taxon>Metazoa</taxon>
        <taxon>Spiralia</taxon>
        <taxon>Gnathifera</taxon>
        <taxon>Rotifera</taxon>
        <taxon>Eurotatoria</taxon>
        <taxon>Bdelloidea</taxon>
        <taxon>Adinetida</taxon>
        <taxon>Adinetidae</taxon>
        <taxon>Adineta</taxon>
    </lineage>
</organism>
<dbReference type="SUPFAM" id="SSF52540">
    <property type="entry name" value="P-loop containing nucleoside triphosphate hydrolases"/>
    <property type="match status" value="2"/>
</dbReference>
<comment type="caution">
    <text evidence="4">The sequence shown here is derived from an EMBL/GenBank/DDBJ whole genome shotgun (WGS) entry which is preliminary data.</text>
</comment>
<protein>
    <recommendedName>
        <fullName evidence="3">ATPase AAA-type core domain-containing protein</fullName>
    </recommendedName>
</protein>
<sequence>MADQNNPPEGHEFTTAVLNQSQQFYEITDEKCAHDHIRLNHTATYNLSIRFNDLIKIKRCEDIEDGKKIFVTPFKHTLQGISVDLMEIYLTRYFASTDKSKIYNGNVFIVPVANRAIKFKIANITGNSYCIVGEKTVIHLDDKPTDRTEGEGLINYIGYQDIGDANDKSSALIFIHELDRIAPKREKTYGKVEHSIALQLLILMDEIKKHSHVTVIAATNRFNATDLELYSFDCKVYLGIPDSAGRSKILPHGYVGADLASLVSKAVSQQIREKMGTLVLQKDAINGKVLNSLVVTKHNFLSALNQSNPSALRKTVAVVSTTTWGDIGGLDSVKRELQTLVQYAVEHSEKPPDCDNLHDVFDKARQAAPCVLFFDELDSIVKACGGAADRVINQILTEMDGMGRLDQLIYIPLPDDKSSMAILQSTLRKSPVGKNVDMNLLASATKGFSGANLTEICQQRQRNGHTAMDSDEPDHFEEAMKFARLSISDDDIHKYETFAETLKQSDGFGSQFRFLFTFGCTTKNNKIIALMSILRKNEILIL</sequence>
<dbReference type="Gene3D" id="3.10.330.10">
    <property type="match status" value="1"/>
</dbReference>
<reference evidence="4" key="1">
    <citation type="submission" date="2021-02" db="EMBL/GenBank/DDBJ databases">
        <authorList>
            <person name="Nowell W R."/>
        </authorList>
    </citation>
    <scope>NUCLEOTIDE SEQUENCE</scope>
</reference>
<evidence type="ECO:0000313" key="4">
    <source>
        <dbReference type="EMBL" id="CAF3694761.1"/>
    </source>
</evidence>
<dbReference type="GO" id="GO:0097352">
    <property type="term" value="P:autophagosome maturation"/>
    <property type="evidence" value="ECO:0007669"/>
    <property type="project" value="TreeGrafter"/>
</dbReference>
<evidence type="ECO:0000256" key="1">
    <source>
        <dbReference type="ARBA" id="ARBA00022741"/>
    </source>
</evidence>